<dbReference type="Pfam" id="PF12771">
    <property type="entry name" value="SusD-like_2"/>
    <property type="match status" value="1"/>
</dbReference>
<gene>
    <name evidence="1" type="ORF">A4D02_19245</name>
</gene>
<dbReference type="Proteomes" id="UP000192277">
    <property type="component" value="Unassembled WGS sequence"/>
</dbReference>
<dbReference type="RefSeq" id="WP_014223384.1">
    <property type="nucleotide sequence ID" value="NZ_LWBO01000002.1"/>
</dbReference>
<reference evidence="1 2" key="1">
    <citation type="submission" date="2016-04" db="EMBL/GenBank/DDBJ databases">
        <authorList>
            <person name="Chen L."/>
            <person name="Zhuang W."/>
            <person name="Wang G."/>
        </authorList>
    </citation>
    <scope>NUCLEOTIDE SEQUENCE [LARGE SCALE GENOMIC DNA]</scope>
    <source>
        <strain evidence="2">GR20</strain>
    </source>
</reference>
<dbReference type="InterPro" id="IPR041662">
    <property type="entry name" value="SusD-like_2"/>
</dbReference>
<dbReference type="SUPFAM" id="SSF48452">
    <property type="entry name" value="TPR-like"/>
    <property type="match status" value="1"/>
</dbReference>
<proteinExistence type="predicted"/>
<evidence type="ECO:0008006" key="3">
    <source>
        <dbReference type="Google" id="ProtNLM"/>
    </source>
</evidence>
<protein>
    <recommendedName>
        <fullName evidence="3">SusD/RagB family nutrient-binding outer membrane lipoprotein</fullName>
    </recommendedName>
</protein>
<dbReference type="EMBL" id="LWBO01000002">
    <property type="protein sequence ID" value="OQP53837.1"/>
    <property type="molecule type" value="Genomic_DNA"/>
</dbReference>
<keyword evidence="2" id="KW-1185">Reference proteome</keyword>
<accession>A0ABX3P2F9</accession>
<dbReference type="InterPro" id="IPR011990">
    <property type="entry name" value="TPR-like_helical_dom_sf"/>
</dbReference>
<sequence>MKNILLVTVAVASIGFTACKKKDFADSYADPGKISTSTVDKQFAGTLVSRMWTNTDKGNHGYVVPQYWNYFVILRTTLLHYTQAVGWENSDNQYVPGSASISDNWKDYYYFLAQYRELEKIYSKLPAIEQADNRIYMIAAAIFLYDQTQKMVDLHGDIPFSEAGKLSTNGGNYSASLAKYDDAASIYTTMLDSLKGFADELNSIVVPAYIQKKFNTQDLINLGDIKLWKKYCNSLRLRILTRASGASAFSSRASSEIATILSTPAKYPVVTANSENIKVTVFDLSSDITAKSFKDGLEGDAGRASNTAGKVMIDHMKANGDPRLRAMYQPGDSAKGVYTGVDPVGDRSAQDAAINRDSKIALYNRSTVSRNQYFPGILINAAEVSFLAAEYYLKTANLSAAKTAYETGIRQSVEYYYWIRTLSNDASSGPLTPTNATEVNAYIASTGVNWDLALTTADKLTLIATQKWIHYSVVQPHESWAELRRLDAPALSFEVDNASNIIKQPPVRWFYPSSENIYNKTNYDVVSSKDNLTTRIFWDVK</sequence>
<evidence type="ECO:0000313" key="2">
    <source>
        <dbReference type="Proteomes" id="UP000192277"/>
    </source>
</evidence>
<organism evidence="1 2">
    <name type="scientific">Niastella koreensis</name>
    <dbReference type="NCBI Taxonomy" id="354356"/>
    <lineage>
        <taxon>Bacteria</taxon>
        <taxon>Pseudomonadati</taxon>
        <taxon>Bacteroidota</taxon>
        <taxon>Chitinophagia</taxon>
        <taxon>Chitinophagales</taxon>
        <taxon>Chitinophagaceae</taxon>
        <taxon>Niastella</taxon>
    </lineage>
</organism>
<comment type="caution">
    <text evidence="1">The sequence shown here is derived from an EMBL/GenBank/DDBJ whole genome shotgun (WGS) entry which is preliminary data.</text>
</comment>
<evidence type="ECO:0000313" key="1">
    <source>
        <dbReference type="EMBL" id="OQP53837.1"/>
    </source>
</evidence>
<dbReference type="Gene3D" id="1.25.40.390">
    <property type="match status" value="1"/>
</dbReference>
<dbReference type="PROSITE" id="PS51257">
    <property type="entry name" value="PROKAR_LIPOPROTEIN"/>
    <property type="match status" value="1"/>
</dbReference>
<name>A0ABX3P2F9_9BACT</name>